<dbReference type="EMBL" id="JBHTMU010000028">
    <property type="protein sequence ID" value="MFD1343634.1"/>
    <property type="molecule type" value="Genomic_DNA"/>
</dbReference>
<proteinExistence type="predicted"/>
<gene>
    <name evidence="2" type="ORF">ACFQ4E_14480</name>
</gene>
<dbReference type="InterPro" id="IPR018895">
    <property type="entry name" value="DUF2474"/>
</dbReference>
<dbReference type="RefSeq" id="WP_386804755.1">
    <property type="nucleotide sequence ID" value="NZ_JBHTMU010000028.1"/>
</dbReference>
<name>A0ABW3ZKJ5_9RHOB</name>
<reference evidence="3" key="1">
    <citation type="journal article" date="2019" name="Int. J. Syst. Evol. Microbiol.">
        <title>The Global Catalogue of Microorganisms (GCM) 10K type strain sequencing project: providing services to taxonomists for standard genome sequencing and annotation.</title>
        <authorList>
            <consortium name="The Broad Institute Genomics Platform"/>
            <consortium name="The Broad Institute Genome Sequencing Center for Infectious Disease"/>
            <person name="Wu L."/>
            <person name="Ma J."/>
        </authorList>
    </citation>
    <scope>NUCLEOTIDE SEQUENCE [LARGE SCALE GENOMIC DNA]</scope>
    <source>
        <strain evidence="3">CCUG 62953</strain>
    </source>
</reference>
<keyword evidence="1" id="KW-0472">Membrane</keyword>
<sequence length="35" mass="3894">MSDKPLLSRVGWFVAIWILSVGVLGIVAWIIRLAI</sequence>
<feature type="transmembrane region" description="Helical" evidence="1">
    <location>
        <begin position="12"/>
        <end position="31"/>
    </location>
</feature>
<protein>
    <submittedName>
        <fullName evidence="2">DUF2474 family protein</fullName>
    </submittedName>
</protein>
<evidence type="ECO:0000256" key="1">
    <source>
        <dbReference type="SAM" id="Phobius"/>
    </source>
</evidence>
<dbReference type="Proteomes" id="UP001597135">
    <property type="component" value="Unassembled WGS sequence"/>
</dbReference>
<keyword evidence="1" id="KW-1133">Transmembrane helix</keyword>
<comment type="caution">
    <text evidence="2">The sequence shown here is derived from an EMBL/GenBank/DDBJ whole genome shotgun (WGS) entry which is preliminary data.</text>
</comment>
<organism evidence="2 3">
    <name type="scientific">Litorisediminicola beolgyonensis</name>
    <dbReference type="NCBI Taxonomy" id="1173614"/>
    <lineage>
        <taxon>Bacteria</taxon>
        <taxon>Pseudomonadati</taxon>
        <taxon>Pseudomonadota</taxon>
        <taxon>Alphaproteobacteria</taxon>
        <taxon>Rhodobacterales</taxon>
        <taxon>Paracoccaceae</taxon>
        <taxon>Litorisediminicola</taxon>
    </lineage>
</organism>
<keyword evidence="1" id="KW-0812">Transmembrane</keyword>
<evidence type="ECO:0000313" key="3">
    <source>
        <dbReference type="Proteomes" id="UP001597135"/>
    </source>
</evidence>
<evidence type="ECO:0000313" key="2">
    <source>
        <dbReference type="EMBL" id="MFD1343634.1"/>
    </source>
</evidence>
<dbReference type="Pfam" id="PF10617">
    <property type="entry name" value="DUF2474"/>
    <property type="match status" value="1"/>
</dbReference>
<accession>A0ABW3ZKJ5</accession>
<keyword evidence="3" id="KW-1185">Reference proteome</keyword>